<dbReference type="Proteomes" id="UP000694569">
    <property type="component" value="Unplaced"/>
</dbReference>
<feature type="compositionally biased region" description="Low complexity" evidence="31">
    <location>
        <begin position="754"/>
        <end position="774"/>
    </location>
</feature>
<evidence type="ECO:0000256" key="28">
    <source>
        <dbReference type="PIRSR" id="PIRSR000628-2"/>
    </source>
</evidence>
<protein>
    <recommendedName>
        <fullName evidence="26">Fibroblast growth factor receptor</fullName>
        <ecNumber evidence="26">2.7.10.1</ecNumber>
    </recommendedName>
</protein>
<keyword evidence="16" id="KW-0333">Golgi apparatus</keyword>
<feature type="active site" description="Proton acceptor" evidence="27">
    <location>
        <position position="599"/>
    </location>
</feature>
<evidence type="ECO:0000256" key="8">
    <source>
        <dbReference type="ARBA" id="ARBA00022703"/>
    </source>
</evidence>
<evidence type="ECO:0000256" key="24">
    <source>
        <dbReference type="ARBA" id="ARBA00051243"/>
    </source>
</evidence>
<feature type="compositionally biased region" description="Acidic residues" evidence="31">
    <location>
        <begin position="111"/>
        <end position="124"/>
    </location>
</feature>
<organism evidence="35 36">
    <name type="scientific">Leptobrachium leishanense</name>
    <name type="common">Leishan spiny toad</name>
    <dbReference type="NCBI Taxonomy" id="445787"/>
    <lineage>
        <taxon>Eukaryota</taxon>
        <taxon>Metazoa</taxon>
        <taxon>Chordata</taxon>
        <taxon>Craniata</taxon>
        <taxon>Vertebrata</taxon>
        <taxon>Euteleostomi</taxon>
        <taxon>Amphibia</taxon>
        <taxon>Batrachia</taxon>
        <taxon>Anura</taxon>
        <taxon>Pelobatoidea</taxon>
        <taxon>Megophryidae</taxon>
        <taxon>Leptobrachium</taxon>
    </lineage>
</organism>
<dbReference type="PIRSF" id="PIRSF000628">
    <property type="entry name" value="FGFR"/>
    <property type="match status" value="1"/>
</dbReference>
<dbReference type="GO" id="GO:0006915">
    <property type="term" value="P:apoptotic process"/>
    <property type="evidence" value="ECO:0007669"/>
    <property type="project" value="UniProtKB-KW"/>
</dbReference>
<dbReference type="InterPro" id="IPR000719">
    <property type="entry name" value="Prot_kinase_dom"/>
</dbReference>
<dbReference type="SMART" id="SM00219">
    <property type="entry name" value="TyrKc"/>
    <property type="match status" value="1"/>
</dbReference>
<evidence type="ECO:0000256" key="9">
    <source>
        <dbReference type="ARBA" id="ARBA00022729"/>
    </source>
</evidence>
<keyword evidence="15 32" id="KW-1133">Transmembrane helix</keyword>
<dbReference type="OrthoDB" id="5984265at2759"/>
<feature type="transmembrane region" description="Helical" evidence="32">
    <location>
        <begin position="353"/>
        <end position="375"/>
    </location>
</feature>
<dbReference type="PROSITE" id="PS50835">
    <property type="entry name" value="IG_LIKE"/>
    <property type="match status" value="3"/>
</dbReference>
<dbReference type="Pfam" id="PF07714">
    <property type="entry name" value="PK_Tyr_Ser-Thr"/>
    <property type="match status" value="1"/>
</dbReference>
<keyword evidence="13 26" id="KW-0067">ATP-binding</keyword>
<accession>A0A8C5R8X0</accession>
<dbReference type="GO" id="GO:0005794">
    <property type="term" value="C:Golgi apparatus"/>
    <property type="evidence" value="ECO:0007669"/>
    <property type="project" value="UniProtKB-SubCell"/>
</dbReference>
<keyword evidence="9" id="KW-0732">Signal</keyword>
<evidence type="ECO:0000256" key="10">
    <source>
        <dbReference type="ARBA" id="ARBA00022737"/>
    </source>
</evidence>
<keyword evidence="12 26" id="KW-0418">Kinase</keyword>
<dbReference type="FunFam" id="1.10.510.10:FF:000007">
    <property type="entry name" value="Fibroblast growth factor receptor"/>
    <property type="match status" value="1"/>
</dbReference>
<keyword evidence="4" id="KW-1003">Cell membrane</keyword>
<feature type="domain" description="Ig-like" evidence="34">
    <location>
        <begin position="19"/>
        <end position="97"/>
    </location>
</feature>
<dbReference type="PANTHER" id="PTHR24416:SF130">
    <property type="entry name" value="FIBROBLAST GROWTH FACTOR RECEPTOR 2"/>
    <property type="match status" value="1"/>
</dbReference>
<dbReference type="PRINTS" id="PR00109">
    <property type="entry name" value="TYRKINASE"/>
</dbReference>
<evidence type="ECO:0000256" key="13">
    <source>
        <dbReference type="ARBA" id="ARBA00022840"/>
    </source>
</evidence>
<feature type="disulfide bond" evidence="29">
    <location>
        <begin position="42"/>
        <end position="87"/>
    </location>
</feature>
<dbReference type="Pfam" id="PF07679">
    <property type="entry name" value="I-set"/>
    <property type="match status" value="3"/>
</dbReference>
<evidence type="ECO:0000256" key="3">
    <source>
        <dbReference type="ARBA" id="ARBA00004555"/>
    </source>
</evidence>
<feature type="binding site" evidence="28">
    <location>
        <position position="603"/>
    </location>
    <ligand>
        <name>ATP</name>
        <dbReference type="ChEBI" id="CHEBI:30616"/>
    </ligand>
</feature>
<dbReference type="GeneTree" id="ENSGT00940000155447"/>
<keyword evidence="10" id="KW-0677">Repeat</keyword>
<keyword evidence="21" id="KW-0325">Glycoprotein</keyword>
<name>A0A8C5R8X0_9ANUR</name>
<proteinExistence type="inferred from homology"/>
<dbReference type="FunFam" id="3.30.200.20:FF:000011">
    <property type="entry name" value="Fibroblast growth factor receptor"/>
    <property type="match status" value="1"/>
</dbReference>
<feature type="compositionally biased region" description="Polar residues" evidence="31">
    <location>
        <begin position="125"/>
        <end position="135"/>
    </location>
</feature>
<feature type="binding site" evidence="28">
    <location>
        <position position="544"/>
    </location>
    <ligand>
        <name>ATP</name>
        <dbReference type="ChEBI" id="CHEBI:30616"/>
    </ligand>
</feature>
<dbReference type="InterPro" id="IPR007110">
    <property type="entry name" value="Ig-like_dom"/>
</dbReference>
<dbReference type="Gene3D" id="3.30.200.20">
    <property type="entry name" value="Phosphorylase Kinase, domain 1"/>
    <property type="match status" value="1"/>
</dbReference>
<dbReference type="GO" id="GO:0008284">
    <property type="term" value="P:positive regulation of cell population proliferation"/>
    <property type="evidence" value="ECO:0007669"/>
    <property type="project" value="InterPro"/>
</dbReference>
<dbReference type="GO" id="GO:0005524">
    <property type="term" value="F:ATP binding"/>
    <property type="evidence" value="ECO:0007669"/>
    <property type="project" value="UniProtKB-UniRule"/>
</dbReference>
<feature type="region of interest" description="Disordered" evidence="31">
    <location>
        <begin position="107"/>
        <end position="135"/>
    </location>
</feature>
<dbReference type="GO" id="GO:0043235">
    <property type="term" value="C:receptor complex"/>
    <property type="evidence" value="ECO:0007669"/>
    <property type="project" value="TreeGrafter"/>
</dbReference>
<dbReference type="PROSITE" id="PS50011">
    <property type="entry name" value="PROTEIN_KINASE_DOM"/>
    <property type="match status" value="1"/>
</dbReference>
<evidence type="ECO:0000256" key="18">
    <source>
        <dbReference type="ARBA" id="ARBA00023137"/>
    </source>
</evidence>
<evidence type="ECO:0000256" key="6">
    <source>
        <dbReference type="ARBA" id="ARBA00022679"/>
    </source>
</evidence>
<dbReference type="Gene3D" id="2.60.40.10">
    <property type="entry name" value="Immunoglobulins"/>
    <property type="match status" value="3"/>
</dbReference>
<dbReference type="FunFam" id="2.60.40.10:FF:000020">
    <property type="entry name" value="Fibroblast growth factor receptor"/>
    <property type="match status" value="1"/>
</dbReference>
<comment type="subcellular location">
    <subcellularLocation>
        <location evidence="1">Cell membrane</location>
        <topology evidence="1">Single-pass type I membrane protein</topology>
    </subcellularLocation>
    <subcellularLocation>
        <location evidence="2">Cytoplasmic vesicle</location>
    </subcellularLocation>
    <subcellularLocation>
        <location evidence="3">Golgi apparatus</location>
    </subcellularLocation>
</comment>
<sequence>MCLVALLVTNIGAHYMEPPTKYQISQPDVFTVLPGELLDLHCPQTDDSQLTWTKDGVKLEANNRTMIVSNVLQIQDTSPRDTGLYACLVPRSAQSNTHFFLVNVTEASSSGDDEDDNDGSEDFTNDSNNIKPPYWTNTEKMEKKLHAVPAANTVKLRCPAGGNPMPHMRWLKNGKEFKQEHRIGGFKVRTQHWSLIMESVVPSDKGTYTCIVENEYGSINHTYLLDVIERSSHRPILQAGLPANTTVYLGGDAEFVCKVYSDAQPHIRWVRYIEKNGSRFDVDGLPYVKVLKHSGINSSSAEVLKLHNVTEADAGEYICTVSNYIGEANRSAWLTVEHISPGNETTLPYYTEIGIYTGAAFLIACMAVFCIVFHIKRGSRKKDFSGPPVVHKLSKRIPLHRQVSADSSSSMNSTTPLVRITARLLSSADTMLLPNVSEYELPHDPKWEFPRDKMTLGKPLGEGCFGQVVMAEALGIDKDRPKESVTVALKMLKDDATEKDLADLVSEMEMMKMIGRHKNIINLLGACTQGGTLYVIVEYAAKGNLREYLRARRPLEMEYSFDINRVPEEQMTFKDLVSCTYQLARGMEYLASQKCIHRDLAARNVLVTESNVMKIADFGLARDVNNIDYYKKTTNGRLPVKWMAPEALFDRVYTHQSDVWSFGVLMWEIFTLGGSPYPGIPVEELFKLLKEGHRMDKPANCTNELYMMMRDCWHAIPSHRPTFKQLVEDLDRILTMTTNEEYLELSAPLEQYSPSFPDSSCSASSSGDDSVFSPEPMPHDPCLPKYQHVNGTVKT</sequence>
<dbReference type="GO" id="GO:0005007">
    <property type="term" value="F:fibroblast growth factor receptor activity"/>
    <property type="evidence" value="ECO:0007669"/>
    <property type="project" value="InterPro"/>
</dbReference>
<dbReference type="SUPFAM" id="SSF48726">
    <property type="entry name" value="Immunoglobulin"/>
    <property type="match status" value="3"/>
</dbReference>
<dbReference type="InterPro" id="IPR036179">
    <property type="entry name" value="Ig-like_dom_sf"/>
</dbReference>
<dbReference type="GO" id="GO:0048513">
    <property type="term" value="P:animal organ development"/>
    <property type="evidence" value="ECO:0007669"/>
    <property type="project" value="UniProtKB-ARBA"/>
</dbReference>
<comment type="catalytic activity">
    <reaction evidence="24 26">
        <text>L-tyrosyl-[protein] + ATP = O-phospho-L-tyrosyl-[protein] + ADP + H(+)</text>
        <dbReference type="Rhea" id="RHEA:10596"/>
        <dbReference type="Rhea" id="RHEA-COMP:10136"/>
        <dbReference type="Rhea" id="RHEA-COMP:20101"/>
        <dbReference type="ChEBI" id="CHEBI:15378"/>
        <dbReference type="ChEBI" id="CHEBI:30616"/>
        <dbReference type="ChEBI" id="CHEBI:46858"/>
        <dbReference type="ChEBI" id="CHEBI:61978"/>
        <dbReference type="ChEBI" id="CHEBI:456216"/>
        <dbReference type="EC" id="2.7.10.1"/>
    </reaction>
</comment>
<dbReference type="Gene3D" id="1.10.510.10">
    <property type="entry name" value="Transferase(Phosphotransferase) domain 1"/>
    <property type="match status" value="1"/>
</dbReference>
<evidence type="ECO:0000256" key="17">
    <source>
        <dbReference type="ARBA" id="ARBA00023136"/>
    </source>
</evidence>
<evidence type="ECO:0000256" key="27">
    <source>
        <dbReference type="PIRSR" id="PIRSR000628-1"/>
    </source>
</evidence>
<evidence type="ECO:0000256" key="11">
    <source>
        <dbReference type="ARBA" id="ARBA00022741"/>
    </source>
</evidence>
<evidence type="ECO:0000256" key="22">
    <source>
        <dbReference type="ARBA" id="ARBA00023319"/>
    </source>
</evidence>
<evidence type="ECO:0000256" key="14">
    <source>
        <dbReference type="ARBA" id="ARBA00022843"/>
    </source>
</evidence>
<keyword evidence="22" id="KW-0393">Immunoglobulin domain</keyword>
<evidence type="ECO:0000256" key="2">
    <source>
        <dbReference type="ARBA" id="ARBA00004541"/>
    </source>
</evidence>
<dbReference type="FunFam" id="2.60.40.10:FF:000252">
    <property type="entry name" value="Fibroblast growth factor receptor"/>
    <property type="match status" value="1"/>
</dbReference>
<gene>
    <name evidence="35" type="primary">FGFR2</name>
</gene>
<reference evidence="35" key="1">
    <citation type="submission" date="2025-08" db="UniProtKB">
        <authorList>
            <consortium name="Ensembl"/>
        </authorList>
    </citation>
    <scope>IDENTIFICATION</scope>
</reference>
<dbReference type="Ensembl" id="ENSLLET00000050168.1">
    <property type="protein sequence ID" value="ENSLLEP00000048283.1"/>
    <property type="gene ID" value="ENSLLEG00000030188.1"/>
</dbReference>
<feature type="binding site" evidence="28 30">
    <location>
        <position position="490"/>
    </location>
    <ligand>
        <name>ATP</name>
        <dbReference type="ChEBI" id="CHEBI:30616"/>
    </ligand>
</feature>
<dbReference type="SMART" id="SM00408">
    <property type="entry name" value="IGc2"/>
    <property type="match status" value="3"/>
</dbReference>
<feature type="binding site" evidence="28">
    <location>
        <begin position="460"/>
        <end position="466"/>
    </location>
    <ligand>
        <name>ATP</name>
        <dbReference type="ChEBI" id="CHEBI:30616"/>
    </ligand>
</feature>
<dbReference type="InterPro" id="IPR050122">
    <property type="entry name" value="RTK"/>
</dbReference>
<evidence type="ECO:0000256" key="30">
    <source>
        <dbReference type="PROSITE-ProRule" id="PRU10141"/>
    </source>
</evidence>
<keyword evidence="17 26" id="KW-0472">Membrane</keyword>
<evidence type="ECO:0000256" key="4">
    <source>
        <dbReference type="ARBA" id="ARBA00022475"/>
    </source>
</evidence>
<keyword evidence="18 26" id="KW-0829">Tyrosine-protein kinase</keyword>
<dbReference type="FunFam" id="2.60.40.10:FF:000016">
    <property type="entry name" value="Fibroblast growth factor receptor"/>
    <property type="match status" value="1"/>
</dbReference>
<dbReference type="AlphaFoldDB" id="A0A8C5R8X0"/>
<dbReference type="InterPro" id="IPR003598">
    <property type="entry name" value="Ig_sub2"/>
</dbReference>
<feature type="binding site" evidence="28">
    <location>
        <position position="617"/>
    </location>
    <ligand>
        <name>ATP</name>
        <dbReference type="ChEBI" id="CHEBI:30616"/>
    </ligand>
</feature>
<evidence type="ECO:0000256" key="15">
    <source>
        <dbReference type="ARBA" id="ARBA00022989"/>
    </source>
</evidence>
<dbReference type="PANTHER" id="PTHR24416">
    <property type="entry name" value="TYROSINE-PROTEIN KINASE RECEPTOR"/>
    <property type="match status" value="1"/>
</dbReference>
<dbReference type="InterPro" id="IPR003599">
    <property type="entry name" value="Ig_sub"/>
</dbReference>
<evidence type="ECO:0000256" key="5">
    <source>
        <dbReference type="ARBA" id="ARBA00022553"/>
    </source>
</evidence>
<feature type="transmembrane region" description="Helical" evidence="32">
    <location>
        <begin position="520"/>
        <end position="541"/>
    </location>
</feature>
<evidence type="ECO:0000259" key="33">
    <source>
        <dbReference type="PROSITE" id="PS50011"/>
    </source>
</evidence>
<evidence type="ECO:0000256" key="21">
    <source>
        <dbReference type="ARBA" id="ARBA00023180"/>
    </source>
</evidence>
<keyword evidence="5" id="KW-0597">Phosphoprotein</keyword>
<keyword evidence="7 32" id="KW-0812">Transmembrane</keyword>
<evidence type="ECO:0000256" key="7">
    <source>
        <dbReference type="ARBA" id="ARBA00022692"/>
    </source>
</evidence>
<keyword evidence="23" id="KW-0968">Cytoplasmic vesicle</keyword>
<keyword evidence="8" id="KW-0053">Apoptosis</keyword>
<keyword evidence="20 26" id="KW-0675">Receptor</keyword>
<evidence type="ECO:0000256" key="1">
    <source>
        <dbReference type="ARBA" id="ARBA00004251"/>
    </source>
</evidence>
<dbReference type="PROSITE" id="PS00107">
    <property type="entry name" value="PROTEIN_KINASE_ATP"/>
    <property type="match status" value="1"/>
</dbReference>
<dbReference type="GO" id="GO:0005886">
    <property type="term" value="C:plasma membrane"/>
    <property type="evidence" value="ECO:0007669"/>
    <property type="project" value="UniProtKB-SubCell"/>
</dbReference>
<evidence type="ECO:0000256" key="20">
    <source>
        <dbReference type="ARBA" id="ARBA00023170"/>
    </source>
</evidence>
<keyword evidence="11 26" id="KW-0547">Nucleotide-binding</keyword>
<feature type="region of interest" description="Disordered" evidence="31">
    <location>
        <begin position="754"/>
        <end position="795"/>
    </location>
</feature>
<keyword evidence="19 29" id="KW-1015">Disulfide bond</keyword>
<evidence type="ECO:0000313" key="36">
    <source>
        <dbReference type="Proteomes" id="UP000694569"/>
    </source>
</evidence>
<keyword evidence="14" id="KW-0832">Ubl conjugation</keyword>
<dbReference type="InterPro" id="IPR020635">
    <property type="entry name" value="Tyr_kinase_cat_dom"/>
</dbReference>
<feature type="disulfide bond" evidence="29">
    <location>
        <begin position="158"/>
        <end position="210"/>
    </location>
</feature>
<evidence type="ECO:0000256" key="26">
    <source>
        <dbReference type="PIRNR" id="PIRNR000628"/>
    </source>
</evidence>
<dbReference type="GO" id="GO:0001501">
    <property type="term" value="P:skeletal system development"/>
    <property type="evidence" value="ECO:0007669"/>
    <property type="project" value="UniProtKB-ARBA"/>
</dbReference>
<feature type="domain" description="Ig-like" evidence="34">
    <location>
        <begin position="235"/>
        <end position="335"/>
    </location>
</feature>
<dbReference type="InterPro" id="IPR016248">
    <property type="entry name" value="FGF_rcpt_fam"/>
</dbReference>
<keyword evidence="36" id="KW-1185">Reference proteome</keyword>
<dbReference type="GO" id="GO:0045595">
    <property type="term" value="P:regulation of cell differentiation"/>
    <property type="evidence" value="ECO:0007669"/>
    <property type="project" value="UniProtKB-ARBA"/>
</dbReference>
<dbReference type="InterPro" id="IPR017441">
    <property type="entry name" value="Protein_kinase_ATP_BS"/>
</dbReference>
<dbReference type="CDD" id="cd05857">
    <property type="entry name" value="IgI_2_FGFR"/>
    <property type="match status" value="1"/>
</dbReference>
<evidence type="ECO:0000256" key="16">
    <source>
        <dbReference type="ARBA" id="ARBA00023034"/>
    </source>
</evidence>
<dbReference type="PROSITE" id="PS00109">
    <property type="entry name" value="PROTEIN_KINASE_TYR"/>
    <property type="match status" value="1"/>
</dbReference>
<evidence type="ECO:0000313" key="35">
    <source>
        <dbReference type="Ensembl" id="ENSLLEP00000048283.1"/>
    </source>
</evidence>
<dbReference type="GO" id="GO:0031410">
    <property type="term" value="C:cytoplasmic vesicle"/>
    <property type="evidence" value="ECO:0007669"/>
    <property type="project" value="UniProtKB-SubCell"/>
</dbReference>
<comment type="similarity">
    <text evidence="26">Belongs to the protein kinase superfamily. Tyr protein kinase family. Fibroblast growth factor receptor subfamily.</text>
</comment>
<evidence type="ECO:0000256" key="32">
    <source>
        <dbReference type="SAM" id="Phobius"/>
    </source>
</evidence>
<evidence type="ECO:0000256" key="29">
    <source>
        <dbReference type="PIRSR" id="PIRSR000628-3"/>
    </source>
</evidence>
<evidence type="ECO:0000256" key="12">
    <source>
        <dbReference type="ARBA" id="ARBA00022777"/>
    </source>
</evidence>
<dbReference type="CDD" id="cd05101">
    <property type="entry name" value="PTKc_FGFR2"/>
    <property type="match status" value="1"/>
</dbReference>
<dbReference type="GO" id="GO:0017134">
    <property type="term" value="F:fibroblast growth factor binding"/>
    <property type="evidence" value="ECO:0007669"/>
    <property type="project" value="TreeGrafter"/>
</dbReference>
<evidence type="ECO:0000256" key="31">
    <source>
        <dbReference type="SAM" id="MobiDB-lite"/>
    </source>
</evidence>
<dbReference type="EC" id="2.7.10.1" evidence="26"/>
<dbReference type="SMART" id="SM00409">
    <property type="entry name" value="IG"/>
    <property type="match status" value="3"/>
</dbReference>
<dbReference type="InterPro" id="IPR008266">
    <property type="entry name" value="Tyr_kinase_AS"/>
</dbReference>
<dbReference type="SUPFAM" id="SSF56112">
    <property type="entry name" value="Protein kinase-like (PK-like)"/>
    <property type="match status" value="1"/>
</dbReference>
<evidence type="ECO:0000256" key="19">
    <source>
        <dbReference type="ARBA" id="ARBA00023157"/>
    </source>
</evidence>
<feature type="domain" description="Ig-like" evidence="34">
    <location>
        <begin position="133"/>
        <end position="226"/>
    </location>
</feature>
<comment type="subunit">
    <text evidence="25">Monomer. Homodimer after ligand binding.</text>
</comment>
<dbReference type="InterPro" id="IPR001245">
    <property type="entry name" value="Ser-Thr/Tyr_kinase_cat_dom"/>
</dbReference>
<dbReference type="InterPro" id="IPR013098">
    <property type="entry name" value="Ig_I-set"/>
</dbReference>
<reference evidence="35" key="2">
    <citation type="submission" date="2025-09" db="UniProtKB">
        <authorList>
            <consortium name="Ensembl"/>
        </authorList>
    </citation>
    <scope>IDENTIFICATION</scope>
</reference>
<evidence type="ECO:0000259" key="34">
    <source>
        <dbReference type="PROSITE" id="PS50835"/>
    </source>
</evidence>
<feature type="disulfide bond" evidence="29">
    <location>
        <begin position="257"/>
        <end position="319"/>
    </location>
</feature>
<feature type="binding site" evidence="28">
    <location>
        <begin position="538"/>
        <end position="540"/>
    </location>
    <ligand>
        <name>ATP</name>
        <dbReference type="ChEBI" id="CHEBI:30616"/>
    </ligand>
</feature>
<feature type="domain" description="Protein kinase" evidence="33">
    <location>
        <begin position="454"/>
        <end position="743"/>
    </location>
</feature>
<evidence type="ECO:0000256" key="23">
    <source>
        <dbReference type="ARBA" id="ARBA00023329"/>
    </source>
</evidence>
<dbReference type="InterPro" id="IPR011009">
    <property type="entry name" value="Kinase-like_dom_sf"/>
</dbReference>
<evidence type="ECO:0000256" key="25">
    <source>
        <dbReference type="ARBA" id="ARBA00065247"/>
    </source>
</evidence>
<dbReference type="InterPro" id="IPR013783">
    <property type="entry name" value="Ig-like_fold"/>
</dbReference>
<keyword evidence="6 26" id="KW-0808">Transferase</keyword>